<dbReference type="Proteomes" id="UP000029500">
    <property type="component" value="Chromosome"/>
</dbReference>
<gene>
    <name evidence="1" type="ORF">PGRAT_03200</name>
</gene>
<evidence type="ECO:0000313" key="1">
    <source>
        <dbReference type="EMBL" id="AIQ66763.1"/>
    </source>
</evidence>
<evidence type="ECO:0000313" key="2">
    <source>
        <dbReference type="Proteomes" id="UP000029500"/>
    </source>
</evidence>
<dbReference type="AlphaFoldDB" id="A0A089M5J4"/>
<sequence length="65" mass="6704">MFGASSGLGAETKVEIPLFGASTGLGAETKVKIPLFGASMGLGALNKGKNTFVWGQHRPGGRNER</sequence>
<accession>A0A089M5J4</accession>
<dbReference type="KEGG" id="pgm:PGRAT_03200"/>
<dbReference type="STRING" id="189425.PGRAT_03200"/>
<dbReference type="EMBL" id="CP009287">
    <property type="protein sequence ID" value="AIQ66763.1"/>
    <property type="molecule type" value="Genomic_DNA"/>
</dbReference>
<name>A0A089M5J4_9BACL</name>
<dbReference type="HOGENOM" id="CLU_2845633_0_0_9"/>
<proteinExistence type="predicted"/>
<protein>
    <submittedName>
        <fullName evidence="1">Uncharacterized protein</fullName>
    </submittedName>
</protein>
<organism evidence="1 2">
    <name type="scientific">Paenibacillus graminis</name>
    <dbReference type="NCBI Taxonomy" id="189425"/>
    <lineage>
        <taxon>Bacteria</taxon>
        <taxon>Bacillati</taxon>
        <taxon>Bacillota</taxon>
        <taxon>Bacilli</taxon>
        <taxon>Bacillales</taxon>
        <taxon>Paenibacillaceae</taxon>
        <taxon>Paenibacillus</taxon>
    </lineage>
</organism>
<keyword evidence="2" id="KW-1185">Reference proteome</keyword>
<reference evidence="1 2" key="1">
    <citation type="submission" date="2014-08" db="EMBL/GenBank/DDBJ databases">
        <title>Comparative genomics of the Paenibacillus odorifer group.</title>
        <authorList>
            <person name="den Bakker H.C."/>
            <person name="Tsai Y.-C."/>
            <person name="Martin N."/>
            <person name="Korlach J."/>
            <person name="Wiedmann M."/>
        </authorList>
    </citation>
    <scope>NUCLEOTIDE SEQUENCE [LARGE SCALE GENOMIC DNA]</scope>
    <source>
        <strain evidence="1 2">DSM 15220</strain>
    </source>
</reference>